<protein>
    <submittedName>
        <fullName evidence="1">Uncharacterized protein</fullName>
    </submittedName>
</protein>
<dbReference type="Proteomes" id="UP001370348">
    <property type="component" value="Chromosome"/>
</dbReference>
<dbReference type="EMBL" id="CP089984">
    <property type="protein sequence ID" value="WXB18322.1"/>
    <property type="molecule type" value="Genomic_DNA"/>
</dbReference>
<gene>
    <name evidence="1" type="ORF">LZC94_13810</name>
</gene>
<dbReference type="InterPro" id="IPR008949">
    <property type="entry name" value="Isoprenoid_synthase_dom_sf"/>
</dbReference>
<organism evidence="1 2">
    <name type="scientific">Pendulispora albinea</name>
    <dbReference type="NCBI Taxonomy" id="2741071"/>
    <lineage>
        <taxon>Bacteria</taxon>
        <taxon>Pseudomonadati</taxon>
        <taxon>Myxococcota</taxon>
        <taxon>Myxococcia</taxon>
        <taxon>Myxococcales</taxon>
        <taxon>Sorangiineae</taxon>
        <taxon>Pendulisporaceae</taxon>
        <taxon>Pendulispora</taxon>
    </lineage>
</organism>
<name>A0ABZ2M738_9BACT</name>
<proteinExistence type="predicted"/>
<accession>A0ABZ2M738</accession>
<evidence type="ECO:0000313" key="1">
    <source>
        <dbReference type="EMBL" id="WXB18322.1"/>
    </source>
</evidence>
<sequence length="108" mass="12255">MKIEMAQPGQYWNMVTIYAFQGMTLQQAVDLVAARVNAEIAAFQLVARTVEPAASSQLRGFIDGLRYWMHGYQDWVDYDTRRYSDEFIARDADDTAIQLETSAPTGQP</sequence>
<reference evidence="1 2" key="1">
    <citation type="submission" date="2021-12" db="EMBL/GenBank/DDBJ databases">
        <title>Discovery of the Pendulisporaceae a myxobacterial family with distinct sporulation behavior and unique specialized metabolism.</title>
        <authorList>
            <person name="Garcia R."/>
            <person name="Popoff A."/>
            <person name="Bader C.D."/>
            <person name="Loehr J."/>
            <person name="Walesch S."/>
            <person name="Walt C."/>
            <person name="Boldt J."/>
            <person name="Bunk B."/>
            <person name="Haeckl F.J.F.P.J."/>
            <person name="Gunesch A.P."/>
            <person name="Birkelbach J."/>
            <person name="Nuebel U."/>
            <person name="Pietschmann T."/>
            <person name="Bach T."/>
            <person name="Mueller R."/>
        </authorList>
    </citation>
    <scope>NUCLEOTIDE SEQUENCE [LARGE SCALE GENOMIC DNA]</scope>
    <source>
        <strain evidence="1 2">MSr11954</strain>
    </source>
</reference>
<dbReference type="Gene3D" id="1.10.600.10">
    <property type="entry name" value="Farnesyl Diphosphate Synthase"/>
    <property type="match status" value="1"/>
</dbReference>
<keyword evidence="2" id="KW-1185">Reference proteome</keyword>
<dbReference type="SUPFAM" id="SSF48576">
    <property type="entry name" value="Terpenoid synthases"/>
    <property type="match status" value="1"/>
</dbReference>
<evidence type="ECO:0000313" key="2">
    <source>
        <dbReference type="Proteomes" id="UP001370348"/>
    </source>
</evidence>